<dbReference type="Proteomes" id="UP000287374">
    <property type="component" value="Unassembled WGS sequence"/>
</dbReference>
<dbReference type="RefSeq" id="WP_127059512.1">
    <property type="nucleotide sequence ID" value="NZ_RZGX01000030.1"/>
</dbReference>
<gene>
    <name evidence="1" type="ORF">ELY20_15880</name>
</gene>
<evidence type="ECO:0000313" key="1">
    <source>
        <dbReference type="EMBL" id="RUR19342.1"/>
    </source>
</evidence>
<keyword evidence="2" id="KW-1185">Reference proteome</keyword>
<protein>
    <submittedName>
        <fullName evidence="1">Uncharacterized protein</fullName>
    </submittedName>
</protein>
<comment type="caution">
    <text evidence="1">The sequence shown here is derived from an EMBL/GenBank/DDBJ whole genome shotgun (WGS) entry which is preliminary data.</text>
</comment>
<name>A0ABY0CDN1_9GAMM</name>
<dbReference type="EMBL" id="RZGX01000030">
    <property type="protein sequence ID" value="RUR19342.1"/>
    <property type="molecule type" value="Genomic_DNA"/>
</dbReference>
<proteinExistence type="predicted"/>
<organism evidence="1 2">
    <name type="scientific">Legionella qingyii</name>
    <dbReference type="NCBI Taxonomy" id="2184757"/>
    <lineage>
        <taxon>Bacteria</taxon>
        <taxon>Pseudomonadati</taxon>
        <taxon>Pseudomonadota</taxon>
        <taxon>Gammaproteobacteria</taxon>
        <taxon>Legionellales</taxon>
        <taxon>Legionellaceae</taxon>
        <taxon>Legionella</taxon>
    </lineage>
</organism>
<reference evidence="1 2" key="1">
    <citation type="submission" date="2018-12" db="EMBL/GenBank/DDBJ databases">
        <title>Legionella sp,whole genome shotgun sequence.</title>
        <authorList>
            <person name="Wu H."/>
        </authorList>
    </citation>
    <scope>NUCLEOTIDE SEQUENCE [LARGE SCALE GENOMIC DNA]</scope>
    <source>
        <strain evidence="2">km489</strain>
    </source>
</reference>
<sequence length="281" mass="31928">MRPELVIISLRNTQIVLKREIEANTFYETLKKDAQAVAQKKGLTSISFEEVLEYGAYSSKNDEFAERINQAKMEGRKLTSLDVVQCHMQGIMYLPPETIAKKILAYSRFIPIGSNTFFSMESALSRLKNSKLIELVKNGKLDSSNAFEIDTKLGFNPTLEPLVNLLVSPLGLKMMRKNYISGWFSIIYFSEDSLKLIISPLGFKLFEDNHIQSMGQLVHIHPSYYHKLFSEKGLKLFTAGKLFVSESGMLQNAQREFLDPEQFEQLFESISDQGNTLSATL</sequence>
<accession>A0ABY0CDN1</accession>
<evidence type="ECO:0000313" key="2">
    <source>
        <dbReference type="Proteomes" id="UP000287374"/>
    </source>
</evidence>